<protein>
    <submittedName>
        <fullName evidence="1">DNA binding domain-containing protein, excisionase family</fullName>
    </submittedName>
</protein>
<dbReference type="OrthoDB" id="1822938at2"/>
<dbReference type="AlphaFoldDB" id="A0A1M6LF99"/>
<dbReference type="EMBL" id="FQZY01000014">
    <property type="protein sequence ID" value="SHJ69869.1"/>
    <property type="molecule type" value="Genomic_DNA"/>
</dbReference>
<evidence type="ECO:0000313" key="2">
    <source>
        <dbReference type="Proteomes" id="UP000184301"/>
    </source>
</evidence>
<dbReference type="Proteomes" id="UP000184301">
    <property type="component" value="Unassembled WGS sequence"/>
</dbReference>
<name>A0A1M6LF99_9FIRM</name>
<dbReference type="RefSeq" id="WP_073106786.1">
    <property type="nucleotide sequence ID" value="NZ_FQZY01000014.1"/>
</dbReference>
<keyword evidence="2" id="KW-1185">Reference proteome</keyword>
<organism evidence="1 2">
    <name type="scientific">Hespellia stercorisuis DSM 15480</name>
    <dbReference type="NCBI Taxonomy" id="1121950"/>
    <lineage>
        <taxon>Bacteria</taxon>
        <taxon>Bacillati</taxon>
        <taxon>Bacillota</taxon>
        <taxon>Clostridia</taxon>
        <taxon>Lachnospirales</taxon>
        <taxon>Lachnospiraceae</taxon>
        <taxon>Hespellia</taxon>
    </lineage>
</organism>
<reference evidence="1 2" key="1">
    <citation type="submission" date="2016-11" db="EMBL/GenBank/DDBJ databases">
        <authorList>
            <person name="Jaros S."/>
            <person name="Januszkiewicz K."/>
            <person name="Wedrychowicz H."/>
        </authorList>
    </citation>
    <scope>NUCLEOTIDE SEQUENCE [LARGE SCALE GENOMIC DNA]</scope>
    <source>
        <strain evidence="1 2">DSM 15480</strain>
    </source>
</reference>
<gene>
    <name evidence="1" type="ORF">SAMN02745243_01175</name>
</gene>
<proteinExistence type="predicted"/>
<accession>A0A1M6LF99</accession>
<sequence length="79" mass="9150">MKNVNTVTKIENTESMSNVVELKIPRMVPIQTLADECGFSYKTIWKLCKENKIVYIKAGNKYLINFDKFVEFLNTGVQE</sequence>
<dbReference type="STRING" id="1121950.SAMN02745243_01175"/>
<evidence type="ECO:0000313" key="1">
    <source>
        <dbReference type="EMBL" id="SHJ69869.1"/>
    </source>
</evidence>